<dbReference type="InterPro" id="IPR051943">
    <property type="entry name" value="TRAFAC_Dynamin-like_GTPase"/>
</dbReference>
<dbReference type="SUPFAM" id="SSF48452">
    <property type="entry name" value="TPR-like"/>
    <property type="match status" value="1"/>
</dbReference>
<dbReference type="PANTHER" id="PTHR43681">
    <property type="entry name" value="TRANSMEMBRANE GTPASE FZO"/>
    <property type="match status" value="1"/>
</dbReference>
<dbReference type="PANTHER" id="PTHR43681:SF1">
    <property type="entry name" value="SARCALUMENIN"/>
    <property type="match status" value="1"/>
</dbReference>
<dbReference type="Gene3D" id="1.25.40.10">
    <property type="entry name" value="Tetratricopeptide repeat domain"/>
    <property type="match status" value="1"/>
</dbReference>
<feature type="domain" description="Dynamin N-terminal" evidence="1">
    <location>
        <begin position="384"/>
        <end position="518"/>
    </location>
</feature>
<dbReference type="Pfam" id="PF00350">
    <property type="entry name" value="Dynamin_N"/>
    <property type="match status" value="1"/>
</dbReference>
<evidence type="ECO:0000313" key="2">
    <source>
        <dbReference type="EMBL" id="RFU69008.1"/>
    </source>
</evidence>
<accession>A0A372LNB2</accession>
<dbReference type="EMBL" id="QVTE01000030">
    <property type="protein sequence ID" value="RFU69008.1"/>
    <property type="molecule type" value="Genomic_DNA"/>
</dbReference>
<sequence length="908" mass="104793">MTSTSDKTMIEKRFYETLINSEDAGHPVQVLGEMYAKEQKKEMAELSSIRFAQGEIYFHCRDYETAIFKWENILDEKMMWAKKNSGDAYYELGLLAAAEEIYKSIDSENPSLLTEASLQLFSLYIEENRMENATAVIKQIMEVNPDYPNAAEIARTFFEEQQDWGNAVELAAKEGIRSESVHWFELLTSYIDRGITGGGAPEYYSNVLFSLYHLDLNRFEQMAVALWNTYKETDSYFAWLHTINSLFMNVETDSPHIWRELSRCYEEAYLELISGKYLVKEIQGMIPAVLAQWLKVADKKHELAAAAAVLSWNERFAETMEAITIQDAEFKIMNAAEAEDGFEERIQLFQAVAEWAASHGLDVDRRLEWFVSQLADLNERKLLIAGSEQSGKTSVIHSVLQEQILGEAATGAVMVKDGDVFGVREISETEVREREEFLQEEMPIIRGHRETCLEVQLASDFLHRNKLAFIDTPGLIGSSAKNELFSYIHAADGLLFVLDATAPFTDTECEALLQVQKQAPNLPIHFLLNKMDALYSGTEVQKLAEETTVRVRQYFPNARVFPFSAARRSTEQLGDFSQFLNTVFVSRDRKSSRTDQLLYFIRAIVSELFQRRIDAENNLTNLIEWNEQVSTKLNGAIHQVEDLEKEKAKSIKAGFAESKEEVKYDITSKIPEILRGCTELVKEDSDFRNIHVELNKEMNERIQDYVRGTALPKLYRSLQNWIEASSDEFKHSQQFLWDMAEGFNNLFGEQRITLDCDFKVLDDWRRDADRMTNGIHMEEMNILLRHTPSQLLLKGAGKLLGVLPQNNSMLYNSYKKFLENEDYQEQAISFTTKFLRQFEMFEKAIERDVAMFFRNPAQELERTLQQSGEKITEGKAALHEMNINPESYKDPLTLFEVRLRQFEWMNVQ</sequence>
<dbReference type="AlphaFoldDB" id="A0A372LNB2"/>
<evidence type="ECO:0000313" key="3">
    <source>
        <dbReference type="Proteomes" id="UP000264541"/>
    </source>
</evidence>
<proteinExistence type="predicted"/>
<protein>
    <submittedName>
        <fullName evidence="2">GTP-binding protein</fullName>
    </submittedName>
</protein>
<dbReference type="CDD" id="cd00882">
    <property type="entry name" value="Ras_like_GTPase"/>
    <property type="match status" value="1"/>
</dbReference>
<organism evidence="2 3">
    <name type="scientific">Peribacillus saganii</name>
    <dbReference type="NCBI Taxonomy" id="2303992"/>
    <lineage>
        <taxon>Bacteria</taxon>
        <taxon>Bacillati</taxon>
        <taxon>Bacillota</taxon>
        <taxon>Bacilli</taxon>
        <taxon>Bacillales</taxon>
        <taxon>Bacillaceae</taxon>
        <taxon>Peribacillus</taxon>
    </lineage>
</organism>
<dbReference type="SUPFAM" id="SSF52540">
    <property type="entry name" value="P-loop containing nucleoside triphosphate hydrolases"/>
    <property type="match status" value="1"/>
</dbReference>
<dbReference type="Proteomes" id="UP000264541">
    <property type="component" value="Unassembled WGS sequence"/>
</dbReference>
<dbReference type="Gene3D" id="3.40.50.300">
    <property type="entry name" value="P-loop containing nucleotide triphosphate hydrolases"/>
    <property type="match status" value="1"/>
</dbReference>
<gene>
    <name evidence="2" type="ORF">D0469_11040</name>
</gene>
<dbReference type="InterPro" id="IPR045063">
    <property type="entry name" value="Dynamin_N"/>
</dbReference>
<keyword evidence="3" id="KW-1185">Reference proteome</keyword>
<reference evidence="2 3" key="1">
    <citation type="submission" date="2018-08" db="EMBL/GenBank/DDBJ databases">
        <title>Bacillus chawlae sp. nov., Bacillus glennii sp. nov., and Bacillus saganii sp. nov. Isolated from the Vehicle Assembly Building at Kennedy Space Center where the Viking Spacecraft were Assembled.</title>
        <authorList>
            <person name="Seuylemezian A."/>
            <person name="Vaishampayan P."/>
        </authorList>
    </citation>
    <scope>NUCLEOTIDE SEQUENCE [LARGE SCALE GENOMIC DNA]</scope>
    <source>
        <strain evidence="2 3">V47-23a</strain>
    </source>
</reference>
<dbReference type="RefSeq" id="WP_117326798.1">
    <property type="nucleotide sequence ID" value="NZ_QVTE01000030.1"/>
</dbReference>
<dbReference type="InterPro" id="IPR027417">
    <property type="entry name" value="P-loop_NTPase"/>
</dbReference>
<name>A0A372LNB2_9BACI</name>
<comment type="caution">
    <text evidence="2">The sequence shown here is derived from an EMBL/GenBank/DDBJ whole genome shotgun (WGS) entry which is preliminary data.</text>
</comment>
<dbReference type="OrthoDB" id="2953146at2"/>
<dbReference type="InterPro" id="IPR011990">
    <property type="entry name" value="TPR-like_helical_dom_sf"/>
</dbReference>
<evidence type="ECO:0000259" key="1">
    <source>
        <dbReference type="Pfam" id="PF00350"/>
    </source>
</evidence>